<feature type="non-terminal residue" evidence="1">
    <location>
        <position position="1"/>
    </location>
</feature>
<proteinExistence type="predicted"/>
<gene>
    <name evidence="1" type="ORF">MNBD_GAMMA04-170</name>
</gene>
<name>A0A3B0WC26_9ZZZZ</name>
<organism evidence="1">
    <name type="scientific">hydrothermal vent metagenome</name>
    <dbReference type="NCBI Taxonomy" id="652676"/>
    <lineage>
        <taxon>unclassified sequences</taxon>
        <taxon>metagenomes</taxon>
        <taxon>ecological metagenomes</taxon>
    </lineage>
</organism>
<dbReference type="AlphaFoldDB" id="A0A3B0WC26"/>
<reference evidence="1" key="1">
    <citation type="submission" date="2018-06" db="EMBL/GenBank/DDBJ databases">
        <authorList>
            <person name="Zhirakovskaya E."/>
        </authorList>
    </citation>
    <scope>NUCLEOTIDE SEQUENCE</scope>
</reference>
<accession>A0A3B0WC26</accession>
<dbReference type="EMBL" id="UOFB01000408">
    <property type="protein sequence ID" value="VAW49893.1"/>
    <property type="molecule type" value="Genomic_DNA"/>
</dbReference>
<evidence type="ECO:0000313" key="1">
    <source>
        <dbReference type="EMBL" id="VAW49893.1"/>
    </source>
</evidence>
<protein>
    <submittedName>
        <fullName evidence="1">Uncharacterized protein</fullName>
    </submittedName>
</protein>
<sequence>LRRIERLYVRTYNKSSQLNSPRFFQQRKQLFMQLDSTMKSFIGNARMGFTVNQGNLKKSLGLNTKSVLHQWKQQPGKVDAVPKFAKNYENVSKLSKTLKGAGYFGIALDVGKSGLKIHEACTVGAELSCGKTTAGEGGRLVGSVGAGIGGGLAGYGLCNLVFSVPSAGTSLLWCGIVMGVAGGYAGGKFGGNFGKERGEVLYESIYQ</sequence>